<dbReference type="PRINTS" id="PR00176">
    <property type="entry name" value="NANEUSMPORT"/>
</dbReference>
<dbReference type="PANTHER" id="PTHR11616">
    <property type="entry name" value="SODIUM/CHLORIDE DEPENDENT TRANSPORTER"/>
    <property type="match status" value="1"/>
</dbReference>
<feature type="transmembrane region" description="Helical" evidence="9">
    <location>
        <begin position="193"/>
        <end position="220"/>
    </location>
</feature>
<feature type="binding site" evidence="6">
    <location>
        <position position="127"/>
    </location>
    <ligand>
        <name>Na(+)</name>
        <dbReference type="ChEBI" id="CHEBI:29101"/>
        <label>1</label>
    </ligand>
</feature>
<feature type="binding site" evidence="6">
    <location>
        <position position="134"/>
    </location>
    <ligand>
        <name>Na(+)</name>
        <dbReference type="ChEBI" id="CHEBI:29101"/>
        <label>1</label>
    </ligand>
</feature>
<sequence>MKLCRGDFVEPRGQLFGGATVRRRVCKELVCQGASLLAEEATSSEVTTAVGGYFAMGQCDWQLHRNQKEQRHLCRDKEQIANGVEADTVQYEPEDKDPEILDDAKSVGGESRGNWGSQIDFLLSCMGYAIGLGNVWRFPYLCYENGGGAFLMVYCGLLIIAALPIMVLEMVFGQFTSTGAISAWTVSPMFKGIGYGMVLLSTYFCLYYNIIIAYTIYYMIASCMNPLPWASCDNDWNTDECYTDKDENVNSTAPSPTGSVTSPEGLGGKVWASEEYWKYHVLDISDGLHDMGSIRWEIWGCFMAAWIIVYLCIIKGIKTSGKVVYFTATFPFVVLIILLIRGATLDGAKDGILYFIKPDFALMGSAQLWTAAANQVIFSFGAGWGAVHTLASYNNYRNNCIRDCIILVILGVFTSILAGFVVFSVLGFMAKDASVPIEDVVQAGPGLTFVAYPEALSRLPLPQLWSFIFFFMLLTLGLDSQFVTLETVITAAVDELKDRFPLVTKYRFWIILGTCLVLSVAGLPLCFQGGIYLQTLLDWYPAGYSPMIMGLLEVLVISYVYGYSNFRKDIYSMLGYYPGIYWVICWLGLTPGLLIVVLLFTFIDYTPASFGDYVYPPWAQFIGWFLVFTSVACVIFYAIYNLVHLQEGTFRERLKAATTPAREWGPALDEHRIEAGYEPLSKILDMQLEGKKGDVNGDVGHSNLAFNSENEKGSQTVL</sequence>
<dbReference type="InterPro" id="IPR000175">
    <property type="entry name" value="Na/ntran_symport"/>
</dbReference>
<comment type="caution">
    <text evidence="10">The sequence shown here is derived from an EMBL/GenBank/DDBJ whole genome shotgun (WGS) entry which is preliminary data.</text>
</comment>
<protein>
    <recommendedName>
        <fullName evidence="8">Transporter</fullName>
    </recommendedName>
</protein>
<evidence type="ECO:0000256" key="2">
    <source>
        <dbReference type="ARBA" id="ARBA00022448"/>
    </source>
</evidence>
<feature type="binding site" evidence="6">
    <location>
        <position position="480"/>
    </location>
    <ligand>
        <name>Na(+)</name>
        <dbReference type="ChEBI" id="CHEBI:29101"/>
        <label>1</label>
    </ligand>
</feature>
<dbReference type="GO" id="GO:0006865">
    <property type="term" value="P:amino acid transport"/>
    <property type="evidence" value="ECO:0007669"/>
    <property type="project" value="TreeGrafter"/>
</dbReference>
<feature type="transmembrane region" description="Helical" evidence="9">
    <location>
        <begin position="464"/>
        <end position="485"/>
    </location>
</feature>
<dbReference type="NCBIfam" id="NF037979">
    <property type="entry name" value="Na_transp"/>
    <property type="match status" value="1"/>
</dbReference>
<organism evidence="10 11">
    <name type="scientific">Holothuria leucospilota</name>
    <name type="common">Black long sea cucumber</name>
    <name type="synonym">Mertensiothuria leucospilota</name>
    <dbReference type="NCBI Taxonomy" id="206669"/>
    <lineage>
        <taxon>Eukaryota</taxon>
        <taxon>Metazoa</taxon>
        <taxon>Echinodermata</taxon>
        <taxon>Eleutherozoa</taxon>
        <taxon>Echinozoa</taxon>
        <taxon>Holothuroidea</taxon>
        <taxon>Aspidochirotacea</taxon>
        <taxon>Aspidochirotida</taxon>
        <taxon>Holothuriidae</taxon>
        <taxon>Holothuria</taxon>
    </lineage>
</organism>
<feature type="transmembrane region" description="Helical" evidence="9">
    <location>
        <begin position="621"/>
        <end position="643"/>
    </location>
</feature>
<feature type="disulfide bond" evidence="7">
    <location>
        <begin position="232"/>
        <end position="241"/>
    </location>
</feature>
<feature type="transmembrane region" description="Helical" evidence="9">
    <location>
        <begin position="574"/>
        <end position="601"/>
    </location>
</feature>
<dbReference type="PROSITE" id="PS00610">
    <property type="entry name" value="NA_NEUROTRAN_SYMP_1"/>
    <property type="match status" value="1"/>
</dbReference>
<dbReference type="PROSITE" id="PS50267">
    <property type="entry name" value="NA_NEUROTRAN_SYMP_3"/>
    <property type="match status" value="1"/>
</dbReference>
<dbReference type="PANTHER" id="PTHR11616:SF265">
    <property type="entry name" value="TRANSPORTER"/>
    <property type="match status" value="1"/>
</dbReference>
<feature type="transmembrane region" description="Helical" evidence="9">
    <location>
        <begin position="372"/>
        <end position="393"/>
    </location>
</feature>
<evidence type="ECO:0000256" key="3">
    <source>
        <dbReference type="ARBA" id="ARBA00022692"/>
    </source>
</evidence>
<dbReference type="Pfam" id="PF00209">
    <property type="entry name" value="SNF"/>
    <property type="match status" value="1"/>
</dbReference>
<proteinExistence type="inferred from homology"/>
<dbReference type="EMBL" id="JAIZAY010000015">
    <property type="protein sequence ID" value="KAJ8028445.1"/>
    <property type="molecule type" value="Genomic_DNA"/>
</dbReference>
<dbReference type="OrthoDB" id="6581954at2759"/>
<comment type="subcellular location">
    <subcellularLocation>
        <location evidence="1">Membrane</location>
        <topology evidence="1">Multi-pass membrane protein</topology>
    </subcellularLocation>
</comment>
<feature type="binding site" evidence="6">
    <location>
        <position position="476"/>
    </location>
    <ligand>
        <name>Na(+)</name>
        <dbReference type="ChEBI" id="CHEBI:29101"/>
        <label>1</label>
    </ligand>
</feature>
<keyword evidence="11" id="KW-1185">Reference proteome</keyword>
<gene>
    <name evidence="10" type="ORF">HOLleu_30673</name>
</gene>
<evidence type="ECO:0000256" key="9">
    <source>
        <dbReference type="SAM" id="Phobius"/>
    </source>
</evidence>
<feature type="binding site" evidence="6">
    <location>
        <position position="379"/>
    </location>
    <ligand>
        <name>Na(+)</name>
        <dbReference type="ChEBI" id="CHEBI:29101"/>
        <label>1</label>
    </ligand>
</feature>
<feature type="transmembrane region" description="Helical" evidence="9">
    <location>
        <begin position="121"/>
        <end position="139"/>
    </location>
</feature>
<dbReference type="SUPFAM" id="SSF161070">
    <property type="entry name" value="SNF-like"/>
    <property type="match status" value="1"/>
</dbReference>
<feature type="transmembrane region" description="Helical" evidence="9">
    <location>
        <begin position="405"/>
        <end position="430"/>
    </location>
</feature>
<keyword evidence="6" id="KW-0915">Sodium</keyword>
<evidence type="ECO:0000256" key="6">
    <source>
        <dbReference type="PIRSR" id="PIRSR600175-1"/>
    </source>
</evidence>
<evidence type="ECO:0000313" key="10">
    <source>
        <dbReference type="EMBL" id="KAJ8028445.1"/>
    </source>
</evidence>
<keyword evidence="6" id="KW-0479">Metal-binding</keyword>
<comment type="similarity">
    <text evidence="8">Belongs to the sodium:neurotransmitter symporter (SNF) (TC 2.A.22) family.</text>
</comment>
<feature type="transmembrane region" description="Helical" evidence="9">
    <location>
        <begin position="151"/>
        <end position="172"/>
    </location>
</feature>
<evidence type="ECO:0000313" key="11">
    <source>
        <dbReference type="Proteomes" id="UP001152320"/>
    </source>
</evidence>
<evidence type="ECO:0000256" key="1">
    <source>
        <dbReference type="ARBA" id="ARBA00004141"/>
    </source>
</evidence>
<feature type="binding site" evidence="6">
    <location>
        <position position="479"/>
    </location>
    <ligand>
        <name>Na(+)</name>
        <dbReference type="ChEBI" id="CHEBI:29101"/>
        <label>1</label>
    </ligand>
</feature>
<dbReference type="Proteomes" id="UP001152320">
    <property type="component" value="Chromosome 15"/>
</dbReference>
<feature type="transmembrane region" description="Helical" evidence="9">
    <location>
        <begin position="506"/>
        <end position="531"/>
    </location>
</feature>
<dbReference type="AlphaFoldDB" id="A0A9Q1BL23"/>
<feature type="transmembrane region" description="Helical" evidence="9">
    <location>
        <begin position="323"/>
        <end position="343"/>
    </location>
</feature>
<dbReference type="GO" id="GO:0015293">
    <property type="term" value="F:symporter activity"/>
    <property type="evidence" value="ECO:0007669"/>
    <property type="project" value="UniProtKB-KW"/>
</dbReference>
<keyword evidence="2 8" id="KW-0813">Transport</keyword>
<evidence type="ECO:0000256" key="8">
    <source>
        <dbReference type="RuleBase" id="RU003732"/>
    </source>
</evidence>
<keyword evidence="8" id="KW-0769">Symport</keyword>
<feature type="binding site" evidence="6">
    <location>
        <position position="129"/>
    </location>
    <ligand>
        <name>Na(+)</name>
        <dbReference type="ChEBI" id="CHEBI:29101"/>
        <label>1</label>
    </ligand>
</feature>
<dbReference type="GO" id="GO:0046872">
    <property type="term" value="F:metal ion binding"/>
    <property type="evidence" value="ECO:0007669"/>
    <property type="project" value="UniProtKB-KW"/>
</dbReference>
<dbReference type="InterPro" id="IPR037272">
    <property type="entry name" value="SNS_sf"/>
</dbReference>
<evidence type="ECO:0000256" key="4">
    <source>
        <dbReference type="ARBA" id="ARBA00022989"/>
    </source>
</evidence>
<name>A0A9Q1BL23_HOLLE</name>
<keyword evidence="3 8" id="KW-0812">Transmembrane</keyword>
<dbReference type="GO" id="GO:0035725">
    <property type="term" value="P:sodium ion transmembrane transport"/>
    <property type="evidence" value="ECO:0007669"/>
    <property type="project" value="TreeGrafter"/>
</dbReference>
<keyword evidence="7" id="KW-1015">Disulfide bond</keyword>
<accession>A0A9Q1BL23</accession>
<feature type="transmembrane region" description="Helical" evidence="9">
    <location>
        <begin position="296"/>
        <end position="314"/>
    </location>
</feature>
<evidence type="ECO:0000256" key="5">
    <source>
        <dbReference type="ARBA" id="ARBA00023136"/>
    </source>
</evidence>
<feature type="transmembrane region" description="Helical" evidence="9">
    <location>
        <begin position="543"/>
        <end position="562"/>
    </location>
</feature>
<keyword evidence="5 9" id="KW-0472">Membrane</keyword>
<dbReference type="GO" id="GO:0005886">
    <property type="term" value="C:plasma membrane"/>
    <property type="evidence" value="ECO:0007669"/>
    <property type="project" value="TreeGrafter"/>
</dbReference>
<reference evidence="10" key="1">
    <citation type="submission" date="2021-10" db="EMBL/GenBank/DDBJ databases">
        <title>Tropical sea cucumber genome reveals ecological adaptation and Cuvierian tubules defense mechanism.</title>
        <authorList>
            <person name="Chen T."/>
        </authorList>
    </citation>
    <scope>NUCLEOTIDE SEQUENCE</scope>
    <source>
        <strain evidence="10">Nanhai2018</strain>
        <tissue evidence="10">Muscle</tissue>
    </source>
</reference>
<keyword evidence="4 9" id="KW-1133">Transmembrane helix</keyword>
<evidence type="ECO:0000256" key="7">
    <source>
        <dbReference type="PIRSR" id="PIRSR600175-2"/>
    </source>
</evidence>